<dbReference type="Proteomes" id="UP000522163">
    <property type="component" value="Unassembled WGS sequence"/>
</dbReference>
<accession>A0A7W9SG51</accession>
<proteinExistence type="inferred from homology"/>
<comment type="caution">
    <text evidence="10">The sequence shown here is derived from an EMBL/GenBank/DDBJ whole genome shotgun (WGS) entry which is preliminary data.</text>
</comment>
<dbReference type="PROSITE" id="PS50862">
    <property type="entry name" value="AA_TRNA_LIGASE_II"/>
    <property type="match status" value="1"/>
</dbReference>
<feature type="binding site" evidence="8">
    <location>
        <begin position="94"/>
        <end position="96"/>
    </location>
    <ligand>
        <name>L-histidine</name>
        <dbReference type="ChEBI" id="CHEBI:57595"/>
    </ligand>
</feature>
<evidence type="ECO:0000313" key="11">
    <source>
        <dbReference type="Proteomes" id="UP000522163"/>
    </source>
</evidence>
<dbReference type="EMBL" id="JACHHH010000007">
    <property type="protein sequence ID" value="MBB6041512.1"/>
    <property type="molecule type" value="Genomic_DNA"/>
</dbReference>
<dbReference type="GO" id="GO:0005524">
    <property type="term" value="F:ATP binding"/>
    <property type="evidence" value="ECO:0007669"/>
    <property type="project" value="UniProtKB-KW"/>
</dbReference>
<dbReference type="RefSeq" id="WP_183684119.1">
    <property type="nucleotide sequence ID" value="NZ_JACHHH010000007.1"/>
</dbReference>
<evidence type="ECO:0000256" key="8">
    <source>
        <dbReference type="PIRSR" id="PIRSR001549-1"/>
    </source>
</evidence>
<evidence type="ECO:0000259" key="9">
    <source>
        <dbReference type="PROSITE" id="PS50862"/>
    </source>
</evidence>
<feature type="binding site" evidence="8">
    <location>
        <position position="138"/>
    </location>
    <ligand>
        <name>L-histidine</name>
        <dbReference type="ChEBI" id="CHEBI:57595"/>
    </ligand>
</feature>
<dbReference type="GO" id="GO:0140096">
    <property type="term" value="F:catalytic activity, acting on a protein"/>
    <property type="evidence" value="ECO:0007669"/>
    <property type="project" value="UniProtKB-ARBA"/>
</dbReference>
<evidence type="ECO:0000256" key="1">
    <source>
        <dbReference type="ARBA" id="ARBA00008226"/>
    </source>
</evidence>
<comment type="catalytic activity">
    <reaction evidence="6">
        <text>tRNA(His) + L-histidine + ATP = L-histidyl-tRNA(His) + AMP + diphosphate + H(+)</text>
        <dbReference type="Rhea" id="RHEA:17313"/>
        <dbReference type="Rhea" id="RHEA-COMP:9665"/>
        <dbReference type="Rhea" id="RHEA-COMP:9689"/>
        <dbReference type="ChEBI" id="CHEBI:15378"/>
        <dbReference type="ChEBI" id="CHEBI:30616"/>
        <dbReference type="ChEBI" id="CHEBI:33019"/>
        <dbReference type="ChEBI" id="CHEBI:57595"/>
        <dbReference type="ChEBI" id="CHEBI:78442"/>
        <dbReference type="ChEBI" id="CHEBI:78527"/>
        <dbReference type="ChEBI" id="CHEBI:456215"/>
        <dbReference type="EC" id="6.1.1.21"/>
    </reaction>
</comment>
<keyword evidence="5" id="KW-0648">Protein biosynthesis</keyword>
<dbReference type="GO" id="GO:0005737">
    <property type="term" value="C:cytoplasm"/>
    <property type="evidence" value="ECO:0007669"/>
    <property type="project" value="UniProtKB-UniRule"/>
</dbReference>
<dbReference type="PANTHER" id="PTHR11476">
    <property type="entry name" value="HISTIDYL-TRNA SYNTHETASE"/>
    <property type="match status" value="1"/>
</dbReference>
<dbReference type="GO" id="GO:0004821">
    <property type="term" value="F:histidine-tRNA ligase activity"/>
    <property type="evidence" value="ECO:0007669"/>
    <property type="project" value="UniProtKB-UniRule"/>
</dbReference>
<dbReference type="PIRSF" id="PIRSF001549">
    <property type="entry name" value="His-tRNA_synth"/>
    <property type="match status" value="1"/>
</dbReference>
<dbReference type="InterPro" id="IPR045864">
    <property type="entry name" value="aa-tRNA-synth_II/BPL/LPL"/>
</dbReference>
<feature type="binding site" evidence="8">
    <location>
        <position position="291"/>
    </location>
    <ligand>
        <name>L-histidine</name>
        <dbReference type="ChEBI" id="CHEBI:57595"/>
    </ligand>
</feature>
<dbReference type="EC" id="6.1.1.21" evidence="2 7"/>
<feature type="binding site" evidence="8">
    <location>
        <begin position="295"/>
        <end position="296"/>
    </location>
    <ligand>
        <name>L-histidine</name>
        <dbReference type="ChEBI" id="CHEBI:57595"/>
    </ligand>
</feature>
<dbReference type="CDD" id="cd00773">
    <property type="entry name" value="HisRS-like_core"/>
    <property type="match status" value="1"/>
</dbReference>
<dbReference type="Gene3D" id="3.30.930.10">
    <property type="entry name" value="Bira Bifunctional Protein, Domain 2"/>
    <property type="match status" value="1"/>
</dbReference>
<evidence type="ECO:0000256" key="2">
    <source>
        <dbReference type="ARBA" id="ARBA00012815"/>
    </source>
</evidence>
<dbReference type="InterPro" id="IPR006195">
    <property type="entry name" value="aa-tRNA-synth_II"/>
</dbReference>
<dbReference type="PANTHER" id="PTHR11476:SF7">
    <property type="entry name" value="HISTIDINE--TRNA LIGASE"/>
    <property type="match status" value="1"/>
</dbReference>
<evidence type="ECO:0000256" key="6">
    <source>
        <dbReference type="ARBA" id="ARBA00047639"/>
    </source>
</evidence>
<name>A0A7W9SG51_9FIRM</name>
<dbReference type="NCBIfam" id="TIGR00442">
    <property type="entry name" value="hisS"/>
    <property type="match status" value="1"/>
</dbReference>
<dbReference type="InterPro" id="IPR041715">
    <property type="entry name" value="HisRS-like_core"/>
</dbReference>
<keyword evidence="4" id="KW-0067">ATP-binding</keyword>
<sequence>MALKKKAVTGMKDILPEEMAIRQRILSAIRRVYGRFGFTEIETPIVEHLENLLSKQGGDNEKLIFKVEKRGEKLKEAIEKGDFEALSDAGLRYDLTLPLSRFYAENQAKLPSPFKALQIGPVFRADRPQKGRFREFWQCDIDIFGDSSFLSEIDLLLAMGTLLQEIGFGEQYPFYIVVNDREILKAMQRYAGFPEGDFEQISIILDKEDKIGRDGVKEELAGLGYSEEQISRYTELLDQVSGKKEDLLSLGEKLKDVLEEGVCQNLYKIMDLVEISGKGKIPLRFDPSLVRGMGYYTGPIFEVRSTLFSGSIGGGGRYDKMVGKFTGIDTPAVGFSIGFERIITILMEGEASEVRAEKKAILLEKDLQEEELKKALLDAMDRRAKGEVVLLSQMNKNKKFQKEQLSKEGYSEFIEYFSKA</sequence>
<dbReference type="AlphaFoldDB" id="A0A7W9SG51"/>
<dbReference type="GO" id="GO:0006427">
    <property type="term" value="P:histidyl-tRNA aminoacylation"/>
    <property type="evidence" value="ECO:0007669"/>
    <property type="project" value="UniProtKB-UniRule"/>
</dbReference>
<feature type="domain" description="Aminoacyl-transfer RNA synthetases class-II family profile" evidence="9">
    <location>
        <begin position="1"/>
        <end position="348"/>
    </location>
</feature>
<organism evidence="10 11">
    <name type="scientific">Oribacterium sinus</name>
    <dbReference type="NCBI Taxonomy" id="237576"/>
    <lineage>
        <taxon>Bacteria</taxon>
        <taxon>Bacillati</taxon>
        <taxon>Bacillota</taxon>
        <taxon>Clostridia</taxon>
        <taxon>Lachnospirales</taxon>
        <taxon>Lachnospiraceae</taxon>
        <taxon>Oribacterium</taxon>
    </lineage>
</organism>
<dbReference type="GeneID" id="85015037"/>
<dbReference type="Pfam" id="PF13393">
    <property type="entry name" value="tRNA-synt_His"/>
    <property type="match status" value="1"/>
</dbReference>
<gene>
    <name evidence="10" type="ORF">HNQ46_001495</name>
</gene>
<dbReference type="InterPro" id="IPR004516">
    <property type="entry name" value="HisRS/HisZ"/>
</dbReference>
<evidence type="ECO:0000256" key="7">
    <source>
        <dbReference type="NCBIfam" id="TIGR00442"/>
    </source>
</evidence>
<comment type="similarity">
    <text evidence="1">Belongs to the class-II aminoacyl-tRNA synthetase family.</text>
</comment>
<evidence type="ECO:0000256" key="3">
    <source>
        <dbReference type="ARBA" id="ARBA00022741"/>
    </source>
</evidence>
<evidence type="ECO:0000256" key="5">
    <source>
        <dbReference type="ARBA" id="ARBA00022917"/>
    </source>
</evidence>
<keyword evidence="10" id="KW-0030">Aminoacyl-tRNA synthetase</keyword>
<evidence type="ECO:0000313" key="10">
    <source>
        <dbReference type="EMBL" id="MBB6041512.1"/>
    </source>
</evidence>
<reference evidence="10 11" key="1">
    <citation type="submission" date="2020-08" db="EMBL/GenBank/DDBJ databases">
        <title>Genomic Encyclopedia of Type Strains, Phase IV (KMG-IV): sequencing the most valuable type-strain genomes for metagenomic binning, comparative biology and taxonomic classification.</title>
        <authorList>
            <person name="Goeker M."/>
        </authorList>
    </citation>
    <scope>NUCLEOTIDE SEQUENCE [LARGE SCALE GENOMIC DNA]</scope>
    <source>
        <strain evidence="10 11">DSM 17245</strain>
    </source>
</reference>
<dbReference type="GO" id="GO:0016740">
    <property type="term" value="F:transferase activity"/>
    <property type="evidence" value="ECO:0007669"/>
    <property type="project" value="UniProtKB-ARBA"/>
</dbReference>
<dbReference type="InterPro" id="IPR015807">
    <property type="entry name" value="His-tRNA-ligase"/>
</dbReference>
<evidence type="ECO:0000256" key="4">
    <source>
        <dbReference type="ARBA" id="ARBA00022840"/>
    </source>
</evidence>
<keyword evidence="3" id="KW-0547">Nucleotide-binding</keyword>
<keyword evidence="10" id="KW-0436">Ligase</keyword>
<dbReference type="SUPFAM" id="SSF55681">
    <property type="entry name" value="Class II aaRS and biotin synthetases"/>
    <property type="match status" value="1"/>
</dbReference>
<feature type="binding site" evidence="8">
    <location>
        <position position="124"/>
    </location>
    <ligand>
        <name>L-histidine</name>
        <dbReference type="ChEBI" id="CHEBI:57595"/>
    </ligand>
</feature>
<protein>
    <recommendedName>
        <fullName evidence="2 7">Histidine--tRNA ligase</fullName>
        <ecNumber evidence="2 7">6.1.1.21</ecNumber>
    </recommendedName>
</protein>
<feature type="binding site" evidence="8">
    <location>
        <position position="142"/>
    </location>
    <ligand>
        <name>L-histidine</name>
        <dbReference type="ChEBI" id="CHEBI:57595"/>
    </ligand>
</feature>